<protein>
    <submittedName>
        <fullName evidence="1">Uncharacterized protein</fullName>
    </submittedName>
</protein>
<dbReference type="KEGG" id="wna:KA717_26850"/>
<reference evidence="1" key="1">
    <citation type="submission" date="2021-04" db="EMBL/GenBank/DDBJ databases">
        <title>Genome sequence of Woronichinia naegeliana from Washington state freshwater lake bloom.</title>
        <authorList>
            <person name="Dreher T.W."/>
        </authorList>
    </citation>
    <scope>NUCLEOTIDE SEQUENCE</scope>
    <source>
        <strain evidence="1">WA131</strain>
    </source>
</reference>
<organism evidence="1">
    <name type="scientific">Woronichinia naegeliana WA131</name>
    <dbReference type="NCBI Taxonomy" id="2824559"/>
    <lineage>
        <taxon>Bacteria</taxon>
        <taxon>Bacillati</taxon>
        <taxon>Cyanobacteriota</taxon>
        <taxon>Cyanophyceae</taxon>
        <taxon>Synechococcales</taxon>
        <taxon>Coelosphaeriaceae</taxon>
        <taxon>Woronichinia</taxon>
    </lineage>
</organism>
<name>A0A977KVN7_9CYAN</name>
<evidence type="ECO:0000313" key="1">
    <source>
        <dbReference type="EMBL" id="UXE59420.1"/>
    </source>
</evidence>
<dbReference type="Proteomes" id="UP001065613">
    <property type="component" value="Chromosome"/>
</dbReference>
<dbReference type="EMBL" id="CP073041">
    <property type="protein sequence ID" value="UXE59420.1"/>
    <property type="molecule type" value="Genomic_DNA"/>
</dbReference>
<gene>
    <name evidence="1" type="ORF">KA717_26850</name>
</gene>
<accession>A0A977KVN7</accession>
<proteinExistence type="predicted"/>
<dbReference type="AlphaFoldDB" id="A0A977KVN7"/>
<sequence length="152" mass="17047">MVKNSKMSYMSLLEKSARNTAAASLLNKMRHWLQGRQADGLSSDERQVLLESLDVLESRQFDQMIIHSFRGIENPLNASVLSISMALHNANGQDEDGCQRSHLKQLLDSNQLPEDQATRENCINLLNQAIQAIGDFEIGVNSHSHKMPYKGL</sequence>